<dbReference type="SUPFAM" id="SSF64268">
    <property type="entry name" value="PX domain"/>
    <property type="match status" value="1"/>
</dbReference>
<dbReference type="Gene3D" id="3.30.40.10">
    <property type="entry name" value="Zinc/RING finger domain, C3HC4 (zinc finger)"/>
    <property type="match status" value="1"/>
</dbReference>
<evidence type="ECO:0000256" key="4">
    <source>
        <dbReference type="PROSITE-ProRule" id="PRU00175"/>
    </source>
</evidence>
<dbReference type="AlphaFoldDB" id="A0AAV0UJQ9"/>
<dbReference type="GO" id="GO:0035091">
    <property type="term" value="F:phosphatidylinositol binding"/>
    <property type="evidence" value="ECO:0007669"/>
    <property type="project" value="InterPro"/>
</dbReference>
<dbReference type="PROSITE" id="PS50089">
    <property type="entry name" value="ZF_RING_2"/>
    <property type="match status" value="1"/>
</dbReference>
<evidence type="ECO:0008006" key="9">
    <source>
        <dbReference type="Google" id="ProtNLM"/>
    </source>
</evidence>
<keyword evidence="8" id="KW-1185">Reference proteome</keyword>
<organism evidence="7 8">
    <name type="scientific">Hyaloperonospora brassicae</name>
    <name type="common">Brassica downy mildew</name>
    <name type="synonym">Peronospora brassicae</name>
    <dbReference type="NCBI Taxonomy" id="162125"/>
    <lineage>
        <taxon>Eukaryota</taxon>
        <taxon>Sar</taxon>
        <taxon>Stramenopiles</taxon>
        <taxon>Oomycota</taxon>
        <taxon>Peronosporomycetes</taxon>
        <taxon>Peronosporales</taxon>
        <taxon>Peronosporaceae</taxon>
        <taxon>Hyaloperonospora</taxon>
    </lineage>
</organism>
<evidence type="ECO:0000313" key="8">
    <source>
        <dbReference type="Proteomes" id="UP001162031"/>
    </source>
</evidence>
<proteinExistence type="predicted"/>
<dbReference type="PANTHER" id="PTHR22765">
    <property type="entry name" value="RING FINGER AND PROTEASE ASSOCIATED DOMAIN-CONTAINING"/>
    <property type="match status" value="1"/>
</dbReference>
<dbReference type="Gene3D" id="3.30.1520.10">
    <property type="entry name" value="Phox-like domain"/>
    <property type="match status" value="1"/>
</dbReference>
<dbReference type="CDD" id="cd06093">
    <property type="entry name" value="PX_domain"/>
    <property type="match status" value="1"/>
</dbReference>
<dbReference type="InterPro" id="IPR051826">
    <property type="entry name" value="E3_ubiquitin-ligase_domain"/>
</dbReference>
<evidence type="ECO:0000259" key="5">
    <source>
        <dbReference type="PROSITE" id="PS50089"/>
    </source>
</evidence>
<evidence type="ECO:0000259" key="6">
    <source>
        <dbReference type="PROSITE" id="PS50195"/>
    </source>
</evidence>
<dbReference type="PROSITE" id="PS50195">
    <property type="entry name" value="PX"/>
    <property type="match status" value="1"/>
</dbReference>
<evidence type="ECO:0000313" key="7">
    <source>
        <dbReference type="EMBL" id="CAI5735775.1"/>
    </source>
</evidence>
<dbReference type="Proteomes" id="UP001162031">
    <property type="component" value="Unassembled WGS sequence"/>
</dbReference>
<keyword evidence="2 4" id="KW-0863">Zinc-finger</keyword>
<comment type="caution">
    <text evidence="7">The sequence shown here is derived from an EMBL/GenBank/DDBJ whole genome shotgun (WGS) entry which is preliminary data.</text>
</comment>
<dbReference type="GO" id="GO:0006511">
    <property type="term" value="P:ubiquitin-dependent protein catabolic process"/>
    <property type="evidence" value="ECO:0007669"/>
    <property type="project" value="TreeGrafter"/>
</dbReference>
<evidence type="ECO:0000256" key="2">
    <source>
        <dbReference type="ARBA" id="ARBA00022771"/>
    </source>
</evidence>
<dbReference type="InterPro" id="IPR001841">
    <property type="entry name" value="Znf_RING"/>
</dbReference>
<dbReference type="SMART" id="SM00744">
    <property type="entry name" value="RINGv"/>
    <property type="match status" value="1"/>
</dbReference>
<dbReference type="GO" id="GO:0061630">
    <property type="term" value="F:ubiquitin protein ligase activity"/>
    <property type="evidence" value="ECO:0007669"/>
    <property type="project" value="TreeGrafter"/>
</dbReference>
<feature type="domain" description="PX" evidence="6">
    <location>
        <begin position="41"/>
        <end position="203"/>
    </location>
</feature>
<dbReference type="PANTHER" id="PTHR22765:SF411">
    <property type="entry name" value="OS02G0248440 PROTEIN"/>
    <property type="match status" value="1"/>
</dbReference>
<accession>A0AAV0UJQ9</accession>
<dbReference type="SMART" id="SM00184">
    <property type="entry name" value="RING"/>
    <property type="match status" value="1"/>
</dbReference>
<dbReference type="InterPro" id="IPR011016">
    <property type="entry name" value="Znf_RING-CH"/>
</dbReference>
<protein>
    <recommendedName>
        <fullName evidence="9">RING-type domain-containing protein</fullName>
    </recommendedName>
</protein>
<dbReference type="InterPro" id="IPR013083">
    <property type="entry name" value="Znf_RING/FYVE/PHD"/>
</dbReference>
<gene>
    <name evidence="7" type="ORF">HBR001_LOCUS6601</name>
</gene>
<sequence>MPLRPTIARFIDSQTSLPLNATELQGPSRRLLKARHHDIDKMDIQTKSLTATLQSKAIKFTVYKVQICSTARFANSVKWTIVKRYSEFFSFRHTLLKHMEKWDRQFCDDARRLLCKELTLAKALLLPALQIPEFPRKHLRCDTDIIVRERRKKLQQFVREMLDAYADISVFIYDTQLRNTRTVSSLSEALHMLEEFLQFPPQQKEVNRCQTAAVLALEDVGPEDIASSIATDHSCCICLREYDCKEEAYGTSVDSMVKLPCSHHFHEDCIIHWFNTSTTCPLCRKLAFAEVQRSFAVRIE</sequence>
<keyword evidence="1" id="KW-0479">Metal-binding</keyword>
<dbReference type="Pfam" id="PF00787">
    <property type="entry name" value="PX"/>
    <property type="match status" value="1"/>
</dbReference>
<feature type="domain" description="RING-type" evidence="5">
    <location>
        <begin position="235"/>
        <end position="284"/>
    </location>
</feature>
<dbReference type="SUPFAM" id="SSF57850">
    <property type="entry name" value="RING/U-box"/>
    <property type="match status" value="1"/>
</dbReference>
<reference evidence="7" key="1">
    <citation type="submission" date="2022-12" db="EMBL/GenBank/DDBJ databases">
        <authorList>
            <person name="Webb A."/>
        </authorList>
    </citation>
    <scope>NUCLEOTIDE SEQUENCE</scope>
    <source>
        <strain evidence="7">Hp1</strain>
    </source>
</reference>
<dbReference type="Pfam" id="PF13639">
    <property type="entry name" value="zf-RING_2"/>
    <property type="match status" value="1"/>
</dbReference>
<dbReference type="InterPro" id="IPR036871">
    <property type="entry name" value="PX_dom_sf"/>
</dbReference>
<keyword evidence="3" id="KW-0862">Zinc</keyword>
<dbReference type="GO" id="GO:0008270">
    <property type="term" value="F:zinc ion binding"/>
    <property type="evidence" value="ECO:0007669"/>
    <property type="project" value="UniProtKB-KW"/>
</dbReference>
<dbReference type="InterPro" id="IPR001683">
    <property type="entry name" value="PX_dom"/>
</dbReference>
<name>A0AAV0UJQ9_HYABA</name>
<evidence type="ECO:0000256" key="1">
    <source>
        <dbReference type="ARBA" id="ARBA00022723"/>
    </source>
</evidence>
<dbReference type="EMBL" id="CANTFL010001287">
    <property type="protein sequence ID" value="CAI5735775.1"/>
    <property type="molecule type" value="Genomic_DNA"/>
</dbReference>
<evidence type="ECO:0000256" key="3">
    <source>
        <dbReference type="ARBA" id="ARBA00022833"/>
    </source>
</evidence>